<evidence type="ECO:0000256" key="5">
    <source>
        <dbReference type="ARBA" id="ARBA00023136"/>
    </source>
</evidence>
<organism evidence="8 9">
    <name type="scientific">Fusarium oxysporum f. sp. narcissi</name>
    <dbReference type="NCBI Taxonomy" id="451672"/>
    <lineage>
        <taxon>Eukaryota</taxon>
        <taxon>Fungi</taxon>
        <taxon>Dikarya</taxon>
        <taxon>Ascomycota</taxon>
        <taxon>Pezizomycotina</taxon>
        <taxon>Sordariomycetes</taxon>
        <taxon>Hypocreomycetidae</taxon>
        <taxon>Hypocreales</taxon>
        <taxon>Nectriaceae</taxon>
        <taxon>Fusarium</taxon>
        <taxon>Fusarium oxysporum species complex</taxon>
    </lineage>
</organism>
<dbReference type="AlphaFoldDB" id="A0A4Q2W1C7"/>
<keyword evidence="5 6" id="KW-0472">Membrane</keyword>
<dbReference type="GO" id="GO:0005375">
    <property type="term" value="F:copper ion transmembrane transporter activity"/>
    <property type="evidence" value="ECO:0007669"/>
    <property type="project" value="UniProtKB-UniRule"/>
</dbReference>
<evidence type="ECO:0000313" key="9">
    <source>
        <dbReference type="Proteomes" id="UP000290540"/>
    </source>
</evidence>
<evidence type="ECO:0000256" key="3">
    <source>
        <dbReference type="ARBA" id="ARBA00022692"/>
    </source>
</evidence>
<dbReference type="PANTHER" id="PTHR12483:SF73">
    <property type="entry name" value="COPPER TRANSPORT PROTEIN CTR3"/>
    <property type="match status" value="1"/>
</dbReference>
<evidence type="ECO:0000256" key="2">
    <source>
        <dbReference type="ARBA" id="ARBA00006921"/>
    </source>
</evidence>
<feature type="region of interest" description="Disordered" evidence="7">
    <location>
        <begin position="131"/>
        <end position="188"/>
    </location>
</feature>
<protein>
    <recommendedName>
        <fullName evidence="6">Copper transport protein</fullName>
    </recommendedName>
</protein>
<evidence type="ECO:0000256" key="1">
    <source>
        <dbReference type="ARBA" id="ARBA00004141"/>
    </source>
</evidence>
<feature type="transmembrane region" description="Helical" evidence="6">
    <location>
        <begin position="59"/>
        <end position="77"/>
    </location>
</feature>
<dbReference type="EMBL" id="MQTW01000021">
    <property type="protein sequence ID" value="RYC92995.1"/>
    <property type="molecule type" value="Genomic_DNA"/>
</dbReference>
<comment type="similarity">
    <text evidence="2 6">Belongs to the copper transporter (Ctr) (TC 1.A.56) family. SLC31A subfamily.</text>
</comment>
<dbReference type="PANTHER" id="PTHR12483">
    <property type="entry name" value="SOLUTE CARRIER FAMILY 31 COPPER TRANSPORTERS"/>
    <property type="match status" value="1"/>
</dbReference>
<keyword evidence="6" id="KW-0813">Transport</keyword>
<feature type="transmembrane region" description="Helical" evidence="6">
    <location>
        <begin position="205"/>
        <end position="223"/>
    </location>
</feature>
<comment type="subcellular location">
    <subcellularLocation>
        <location evidence="1 6">Membrane</location>
        <topology evidence="1 6">Multi-pass membrane protein</topology>
    </subcellularLocation>
</comment>
<evidence type="ECO:0000313" key="8">
    <source>
        <dbReference type="EMBL" id="RYC92995.1"/>
    </source>
</evidence>
<dbReference type="GO" id="GO:0016020">
    <property type="term" value="C:membrane"/>
    <property type="evidence" value="ECO:0007669"/>
    <property type="project" value="UniProtKB-SubCell"/>
</dbReference>
<dbReference type="Proteomes" id="UP000290540">
    <property type="component" value="Unassembled WGS sequence"/>
</dbReference>
<dbReference type="InterPro" id="IPR007274">
    <property type="entry name" value="Cop_transporter"/>
</dbReference>
<dbReference type="Pfam" id="PF04145">
    <property type="entry name" value="Ctr"/>
    <property type="match status" value="1"/>
</dbReference>
<evidence type="ECO:0000256" key="6">
    <source>
        <dbReference type="RuleBase" id="RU367022"/>
    </source>
</evidence>
<accession>A0A4Q2W1C7</accession>
<sequence length="274" mass="28773">MDHDIAATATMHPAFATALASLSEEGAGNCTENPMLWNWNTIGTCFISKAWYMDSGGKFGITCFGAFMLVMLLEFLARVSREWERHRFARGAPNSQGPYAPAAGIELAVLQPAAAQPAAAQPAAAQPAAAQPAAAQPAAAQPAAAQPAAAQPAAAQPAAAQPDGIQPVASRPASATGPNNGKDANDANNDANPIPNFCPSFVEHAFINAILHMVQCIITYILILMAVSFNGYIIISMFIGAYVGALCFQRDPLTETRNPNAYQRAFQQPVVCCV</sequence>
<comment type="caution">
    <text evidence="8">The sequence shown here is derived from an EMBL/GenBank/DDBJ whole genome shotgun (WGS) entry which is preliminary data.</text>
</comment>
<name>A0A4Q2W1C7_FUSOX</name>
<reference evidence="8 9" key="1">
    <citation type="submission" date="2016-12" db="EMBL/GenBank/DDBJ databases">
        <title>Draft genome sequence of Fusarium oxysporum causing rot on Narcissus.</title>
        <authorList>
            <person name="Armitage A.D."/>
            <person name="Taylor A."/>
            <person name="Clarkson J.P."/>
            <person name="Harrison R.J."/>
            <person name="Jackson A.C."/>
        </authorList>
    </citation>
    <scope>NUCLEOTIDE SEQUENCE [LARGE SCALE GENOMIC DNA]</scope>
    <source>
        <strain evidence="8 9">N139</strain>
    </source>
</reference>
<keyword evidence="4 6" id="KW-1133">Transmembrane helix</keyword>
<feature type="compositionally biased region" description="Low complexity" evidence="7">
    <location>
        <begin position="178"/>
        <end position="188"/>
    </location>
</feature>
<evidence type="ECO:0000256" key="7">
    <source>
        <dbReference type="SAM" id="MobiDB-lite"/>
    </source>
</evidence>
<feature type="compositionally biased region" description="Low complexity" evidence="7">
    <location>
        <begin position="131"/>
        <end position="162"/>
    </location>
</feature>
<keyword evidence="6" id="KW-0186">Copper</keyword>
<proteinExistence type="inferred from homology"/>
<feature type="transmembrane region" description="Helical" evidence="6">
    <location>
        <begin position="229"/>
        <end position="248"/>
    </location>
</feature>
<keyword evidence="3 6" id="KW-0812">Transmembrane</keyword>
<keyword evidence="6" id="KW-0406">Ion transport</keyword>
<gene>
    <name evidence="8" type="ORF">BFJ63_vAg4133</name>
</gene>
<keyword evidence="6" id="KW-0187">Copper transport</keyword>
<evidence type="ECO:0000256" key="4">
    <source>
        <dbReference type="ARBA" id="ARBA00022989"/>
    </source>
</evidence>